<evidence type="ECO:0000313" key="3">
    <source>
        <dbReference type="Proteomes" id="UP001444661"/>
    </source>
</evidence>
<dbReference type="EMBL" id="JAQQWK010000005">
    <property type="protein sequence ID" value="KAK8042271.1"/>
    <property type="molecule type" value="Genomic_DNA"/>
</dbReference>
<feature type="region of interest" description="Disordered" evidence="1">
    <location>
        <begin position="1"/>
        <end position="75"/>
    </location>
</feature>
<sequence>MTFDGEPPVKLDEVQKLDDRQRKEDLKQHQLARQRKREEKYKYSELPSARGYTPADMALTLETAEDDDDATEWDG</sequence>
<feature type="compositionally biased region" description="Basic and acidic residues" evidence="1">
    <location>
        <begin position="7"/>
        <end position="28"/>
    </location>
</feature>
<name>A0ABR1T6P4_9PEZI</name>
<feature type="compositionally biased region" description="Acidic residues" evidence="1">
    <location>
        <begin position="63"/>
        <end position="75"/>
    </location>
</feature>
<evidence type="ECO:0000313" key="2">
    <source>
        <dbReference type="EMBL" id="KAK8042271.1"/>
    </source>
</evidence>
<reference evidence="2 3" key="1">
    <citation type="submission" date="2023-01" db="EMBL/GenBank/DDBJ databases">
        <title>Analysis of 21 Apiospora genomes using comparative genomics revels a genus with tremendous synthesis potential of carbohydrate active enzymes and secondary metabolites.</title>
        <authorList>
            <person name="Sorensen T."/>
        </authorList>
    </citation>
    <scope>NUCLEOTIDE SEQUENCE [LARGE SCALE GENOMIC DNA]</scope>
    <source>
        <strain evidence="2 3">CBS 33761</strain>
    </source>
</reference>
<accession>A0ABR1T6P4</accession>
<gene>
    <name evidence="2" type="ORF">PG993_006794</name>
</gene>
<protein>
    <submittedName>
        <fullName evidence="2">Uncharacterized protein</fullName>
    </submittedName>
</protein>
<proteinExistence type="predicted"/>
<keyword evidence="3" id="KW-1185">Reference proteome</keyword>
<evidence type="ECO:0000256" key="1">
    <source>
        <dbReference type="SAM" id="MobiDB-lite"/>
    </source>
</evidence>
<dbReference type="Proteomes" id="UP001444661">
    <property type="component" value="Unassembled WGS sequence"/>
</dbReference>
<comment type="caution">
    <text evidence="2">The sequence shown here is derived from an EMBL/GenBank/DDBJ whole genome shotgun (WGS) entry which is preliminary data.</text>
</comment>
<organism evidence="2 3">
    <name type="scientific">Apiospora rasikravindrae</name>
    <dbReference type="NCBI Taxonomy" id="990691"/>
    <lineage>
        <taxon>Eukaryota</taxon>
        <taxon>Fungi</taxon>
        <taxon>Dikarya</taxon>
        <taxon>Ascomycota</taxon>
        <taxon>Pezizomycotina</taxon>
        <taxon>Sordariomycetes</taxon>
        <taxon>Xylariomycetidae</taxon>
        <taxon>Amphisphaeriales</taxon>
        <taxon>Apiosporaceae</taxon>
        <taxon>Apiospora</taxon>
    </lineage>
</organism>